<feature type="transmembrane region" description="Helical" evidence="3">
    <location>
        <begin position="891"/>
        <end position="913"/>
    </location>
</feature>
<feature type="compositionally biased region" description="Polar residues" evidence="2">
    <location>
        <begin position="1301"/>
        <end position="1310"/>
    </location>
</feature>
<feature type="transmembrane region" description="Helical" evidence="3">
    <location>
        <begin position="1561"/>
        <end position="1580"/>
    </location>
</feature>
<comment type="subcellular location">
    <subcellularLocation>
        <location evidence="1">Membrane</location>
        <topology evidence="1">Multi-pass membrane protein</topology>
    </subcellularLocation>
</comment>
<sequence>MAGGGLTPSSSASGIFFQGGGDDESQGGGGGGFMNSHFTSSYGNSSNPGCGGGPGYHNPAMMSVSTPGASSMLTDANSGGGGGISGGGPHLQRSASINNESYMRLPASPLSFSSSSVADGSTVVQRPPPPHHDPRGGSSATSIPTSRRASETIGYWRKFVNEYFSPRAKKRWCLSHYDNVGHNTLGVSPQAATCDLCGSKSGRGFEATFDVLPRLNEIKFASGVIDELLYLSVPSERRFPSGIMVLEYAKAVQESVYEHIRVVREGHLRIIFSQELKILSWEFCTRRHEELLPRRLVAPQVNQLLQVAEKCQSTIDQSGPDGIHQQDLQANSNMVMAAGRQLAKSLESHSLNDLGFSKRYVRCLQISEVVSSMKDMIDFCRDQKVGPIEALKSYPYRMRTGKMQMQEMEQVANAAQGLPPDRSSLNKLMALRNNNNMNGQGSAQAAAFALTNYQTMLMKQNQEQTNGALQQESSRNMSPSPSYQGAGSLLGGVSSHMSPQRQMPSSSYNSSPHQQYQQQQPSCSGSNQALEQQIHQIWQQMANSNGGSGQQQQQQQSLSGQNMGRNRTDYVPTAETPSTSNRFRGMKGLDHGQNQEDMVSSNASLSFENNGFFGSEVDESMGRALSVRSTLTSLRKQLPSYHIIIRENNHAEDSFTSQRSYDSFLHHQLPLAPTSGGSAFAFYRYMSSAHGVGSEKIGVVSDIAGVITDSTLQDGSAQSAAVANAVSEVGVAASDSFLPIAALQHCIDMVHSFTGFECFCIEIIICEIKFDIQKEKHISMHLMRPRLESIREEMQSKGMDHVTMAEGQKKMKNLFKEYGVTPFTPMKGMLIQGPLFISFFLAVPSFQTGGALWFTDLTAPDSLYILPVITALTFLITVEVSLSSVPMTMSFPQAIFCYWITSNLFSLTYGLVIKRPRVKKLLKIPELPPPPPGQQPSFDLFAALKKMKAMTQDRTQNETQSPSPVVNPRLSSLSPVSKRLKALESQVKGRKKNSNSYIKFASGVIDELLYLSVPSERRFPSGIMVLEYAKAVQESVYEHIRVVREGHLRIIFSQELKILSWEFCTRRHEELLPRRLVAPQVNQLLQVAEKCQSTIDQSGPDGIHQQDLQANSNMVMAAGRQLAKSLESHSLNDLGFSKRYVRCLQISEVVSSMKDMIDFCRDQKVGPIEALKSYPYRMRTGKMQMQEMEQVANAAQGLPPDRSSLNKLMALRNNNNMNGQGSAQAAAFALTNYQTMLMKQNQEQTNGALQQESSRNMSPSPSYQGAGSLLGGVSSHMSPQRQMPSSSYNGSPHQQYQQQQPSCSGSNQALEQQIHQIWQQMANSNGGSGQQQQQQQSLSGQNMGRNRTDYVPTVETPSTSNRFRGMKGLDEGQNQEVMVSSNASLSFENNGFFGSEVDESMGRALSVRSTLTSLRKQLPSYHIIIRENNHAEDSFTSQRISEVGVAASDSFLPIAALQHCIDMVHSFTADEAAVGVNPRGNAKQGTFRLLITTIHPALPPPHICYSAKAISLTTFLLSPICVQGMDHVTMAEGQKKMKNLFKEYGVTPFTPMKGMLIQGPLFISFFLAVPSFQTGGALWFTDLTAPDSLYILPVITALTFLITVEAIFCYWITSNLFSLTYGLVIKRPRVKKLLKIPELPPPPPGQQPSFDLFAALKKMKAMTQDRTQNETQSPSPVVNPRLSSLSPVSKRLKALESQVKGRKKNSSKKR</sequence>
<feature type="domain" description="Membrane insertase YidC/Oxa/ALB C-terminal" evidence="4">
    <location>
        <begin position="763"/>
        <end position="914"/>
    </location>
</feature>
<feature type="region of interest" description="Disordered" evidence="2">
    <location>
        <begin position="951"/>
        <end position="970"/>
    </location>
</feature>
<comment type="caution">
    <text evidence="5">The sequence shown here is derived from an EMBL/GenBank/DDBJ whole genome shotgun (WGS) entry which is preliminary data.</text>
</comment>
<feature type="compositionally biased region" description="Polar residues" evidence="2">
    <location>
        <begin position="952"/>
        <end position="970"/>
    </location>
</feature>
<feature type="region of interest" description="Disordered" evidence="2">
    <location>
        <begin position="1"/>
        <end position="37"/>
    </location>
</feature>
<feature type="compositionally biased region" description="Low complexity" evidence="2">
    <location>
        <begin position="543"/>
        <end position="564"/>
    </location>
</feature>
<keyword evidence="6" id="KW-1185">Reference proteome</keyword>
<feature type="region of interest" description="Disordered" evidence="2">
    <location>
        <begin position="1659"/>
        <end position="1710"/>
    </location>
</feature>
<evidence type="ECO:0000259" key="4">
    <source>
        <dbReference type="Pfam" id="PF02096"/>
    </source>
</evidence>
<evidence type="ECO:0000256" key="3">
    <source>
        <dbReference type="SAM" id="Phobius"/>
    </source>
</evidence>
<keyword evidence="3" id="KW-1133">Transmembrane helix</keyword>
<reference evidence="5 6" key="1">
    <citation type="submission" date="2021-05" db="EMBL/GenBank/DDBJ databases">
        <title>Genome Assembly of Synthetic Allotetraploid Brassica napus Reveals Homoeologous Exchanges between Subgenomes.</title>
        <authorList>
            <person name="Davis J.T."/>
        </authorList>
    </citation>
    <scope>NUCLEOTIDE SEQUENCE [LARGE SCALE GENOMIC DNA]</scope>
    <source>
        <strain evidence="6">cv. Da-Ae</strain>
        <tissue evidence="5">Seedling</tissue>
    </source>
</reference>
<evidence type="ECO:0000313" key="6">
    <source>
        <dbReference type="Proteomes" id="UP000824890"/>
    </source>
</evidence>
<feature type="region of interest" description="Disordered" evidence="2">
    <location>
        <begin position="543"/>
        <end position="595"/>
    </location>
</feature>
<evidence type="ECO:0000256" key="1">
    <source>
        <dbReference type="RuleBase" id="RU003945"/>
    </source>
</evidence>
<feature type="transmembrane region" description="Helical" evidence="3">
    <location>
        <begin position="835"/>
        <end position="854"/>
    </location>
</feature>
<feature type="transmembrane region" description="Helical" evidence="3">
    <location>
        <begin position="1592"/>
        <end position="1625"/>
    </location>
</feature>
<dbReference type="InterPro" id="IPR029005">
    <property type="entry name" value="LIM-bd/SEUSS"/>
</dbReference>
<feature type="compositionally biased region" description="Gly residues" evidence="2">
    <location>
        <begin position="78"/>
        <end position="89"/>
    </location>
</feature>
<feature type="compositionally biased region" description="Polar residues" evidence="2">
    <location>
        <begin position="1664"/>
        <end position="1687"/>
    </location>
</feature>
<comment type="similarity">
    <text evidence="1">Belongs to the OXA1/ALB3/YidC family.</text>
</comment>
<evidence type="ECO:0000313" key="5">
    <source>
        <dbReference type="EMBL" id="KAH0850078.1"/>
    </source>
</evidence>
<feature type="compositionally biased region" description="Basic residues" evidence="2">
    <location>
        <begin position="1700"/>
        <end position="1710"/>
    </location>
</feature>
<name>A0ABQ7X4N1_BRANA</name>
<feature type="region of interest" description="Disordered" evidence="2">
    <location>
        <begin position="1323"/>
        <end position="1365"/>
    </location>
</feature>
<dbReference type="Pfam" id="PF02096">
    <property type="entry name" value="60KD_IMP"/>
    <property type="match status" value="1"/>
</dbReference>
<dbReference type="PANTHER" id="PTHR10378">
    <property type="entry name" value="LIM DOMAIN-BINDING PROTEIN"/>
    <property type="match status" value="1"/>
</dbReference>
<protein>
    <recommendedName>
        <fullName evidence="4">Membrane insertase YidC/Oxa/ALB C-terminal domain-containing protein</fullName>
    </recommendedName>
</protein>
<keyword evidence="3" id="KW-0472">Membrane</keyword>
<feature type="compositionally biased region" description="Polar residues" evidence="2">
    <location>
        <begin position="63"/>
        <end position="77"/>
    </location>
</feature>
<feature type="compositionally biased region" description="Polar residues" evidence="2">
    <location>
        <begin position="462"/>
        <end position="485"/>
    </location>
</feature>
<feature type="compositionally biased region" description="Polar residues" evidence="2">
    <location>
        <begin position="1275"/>
        <end position="1293"/>
    </location>
</feature>
<organism evidence="5 6">
    <name type="scientific">Brassica napus</name>
    <name type="common">Rape</name>
    <dbReference type="NCBI Taxonomy" id="3708"/>
    <lineage>
        <taxon>Eukaryota</taxon>
        <taxon>Viridiplantae</taxon>
        <taxon>Streptophyta</taxon>
        <taxon>Embryophyta</taxon>
        <taxon>Tracheophyta</taxon>
        <taxon>Spermatophyta</taxon>
        <taxon>Magnoliopsida</taxon>
        <taxon>eudicotyledons</taxon>
        <taxon>Gunneridae</taxon>
        <taxon>Pentapetalae</taxon>
        <taxon>rosids</taxon>
        <taxon>malvids</taxon>
        <taxon>Brassicales</taxon>
        <taxon>Brassicaceae</taxon>
        <taxon>Brassiceae</taxon>
        <taxon>Brassica</taxon>
    </lineage>
</organism>
<proteinExistence type="inferred from homology"/>
<accession>A0ABQ7X4N1</accession>
<feature type="region of interest" description="Disordered" evidence="2">
    <location>
        <begin position="113"/>
        <end position="146"/>
    </location>
</feature>
<feature type="compositionally biased region" description="Low complexity" evidence="2">
    <location>
        <begin position="1323"/>
        <end position="1344"/>
    </location>
</feature>
<dbReference type="Proteomes" id="UP000824890">
    <property type="component" value="Unassembled WGS sequence"/>
</dbReference>
<feature type="region of interest" description="Disordered" evidence="2">
    <location>
        <begin position="61"/>
        <end position="94"/>
    </location>
</feature>
<evidence type="ECO:0000256" key="2">
    <source>
        <dbReference type="SAM" id="MobiDB-lite"/>
    </source>
</evidence>
<feature type="region of interest" description="Disordered" evidence="2">
    <location>
        <begin position="1242"/>
        <end position="1310"/>
    </location>
</feature>
<feature type="region of interest" description="Disordered" evidence="2">
    <location>
        <begin position="462"/>
        <end position="530"/>
    </location>
</feature>
<dbReference type="Pfam" id="PF01803">
    <property type="entry name" value="LIM_bind"/>
    <property type="match status" value="2"/>
</dbReference>
<gene>
    <name evidence="5" type="ORF">HID58_095816</name>
</gene>
<dbReference type="CDD" id="cd20069">
    <property type="entry name" value="5TM_Oxa1-like"/>
    <property type="match status" value="1"/>
</dbReference>
<keyword evidence="1 3" id="KW-0812">Transmembrane</keyword>
<feature type="transmembrane region" description="Helical" evidence="3">
    <location>
        <begin position="863"/>
        <end position="885"/>
    </location>
</feature>
<feature type="compositionally biased region" description="Low complexity" evidence="2">
    <location>
        <begin position="500"/>
        <end position="526"/>
    </location>
</feature>
<feature type="compositionally biased region" description="Polar residues" evidence="2">
    <location>
        <begin position="1242"/>
        <end position="1265"/>
    </location>
</feature>
<dbReference type="InterPro" id="IPR028055">
    <property type="entry name" value="YidC/Oxa/ALB_C"/>
</dbReference>
<dbReference type="EMBL" id="JAGKQM010002175">
    <property type="protein sequence ID" value="KAH0850078.1"/>
    <property type="molecule type" value="Genomic_DNA"/>
</dbReference>